<proteinExistence type="predicted"/>
<organism evidence="1 2">
    <name type="scientific">Plesiocystis pacifica SIR-1</name>
    <dbReference type="NCBI Taxonomy" id="391625"/>
    <lineage>
        <taxon>Bacteria</taxon>
        <taxon>Pseudomonadati</taxon>
        <taxon>Myxococcota</taxon>
        <taxon>Polyangia</taxon>
        <taxon>Nannocystales</taxon>
        <taxon>Nannocystaceae</taxon>
        <taxon>Plesiocystis</taxon>
    </lineage>
</organism>
<gene>
    <name evidence="1" type="ORF">PPSIR1_20569</name>
</gene>
<dbReference type="AlphaFoldDB" id="A6G290"/>
<sequence length="309" mass="34692">MTLGRCLRIIGSPEELTSDLAHPARYATRFAEAWAGALFVSLGAQVRYINEAQAGKKPEFVATFGDGVELAVEVKMLKEGDKRQRLFKITMAFQQGIWDAQMRAERSGYPPSRADVQPPLELLQELALGGEEADVSAARALGYEIGLQWMRFLDNRPAVGQYEVGAHLQLEVLSHEERTSGGQTMMPAPGLPKLNEFMRLRRSPLKSAALKFESYGLPGVVILDKPHVRVWDSKDMAKLDQELRRPASWASSVSAILLRYDGLSTDWGRDMVRLMPGPLADRLPPHFWEVFPRCGDCGMRHREIDFLRD</sequence>
<reference evidence="1 2" key="1">
    <citation type="submission" date="2007-06" db="EMBL/GenBank/DDBJ databases">
        <authorList>
            <person name="Shimkets L."/>
            <person name="Ferriera S."/>
            <person name="Johnson J."/>
            <person name="Kravitz S."/>
            <person name="Beeson K."/>
            <person name="Sutton G."/>
            <person name="Rogers Y.-H."/>
            <person name="Friedman R."/>
            <person name="Frazier M."/>
            <person name="Venter J.C."/>
        </authorList>
    </citation>
    <scope>NUCLEOTIDE SEQUENCE [LARGE SCALE GENOMIC DNA]</scope>
    <source>
        <strain evidence="1 2">SIR-1</strain>
    </source>
</reference>
<comment type="caution">
    <text evidence="1">The sequence shown here is derived from an EMBL/GenBank/DDBJ whole genome shotgun (WGS) entry which is preliminary data.</text>
</comment>
<evidence type="ECO:0000313" key="2">
    <source>
        <dbReference type="Proteomes" id="UP000005801"/>
    </source>
</evidence>
<evidence type="ECO:0000313" key="1">
    <source>
        <dbReference type="EMBL" id="EDM80059.1"/>
    </source>
</evidence>
<dbReference type="Proteomes" id="UP000005801">
    <property type="component" value="Unassembled WGS sequence"/>
</dbReference>
<accession>A6G290</accession>
<dbReference type="EMBL" id="ABCS01000014">
    <property type="protein sequence ID" value="EDM80059.1"/>
    <property type="molecule type" value="Genomic_DNA"/>
</dbReference>
<protein>
    <submittedName>
        <fullName evidence="1">Uncharacterized protein</fullName>
    </submittedName>
</protein>
<name>A6G290_9BACT</name>
<keyword evidence="2" id="KW-1185">Reference proteome</keyword>